<evidence type="ECO:0000313" key="2">
    <source>
        <dbReference type="Proteomes" id="UP001066276"/>
    </source>
</evidence>
<organism evidence="1 2">
    <name type="scientific">Pleurodeles waltl</name>
    <name type="common">Iberian ribbed newt</name>
    <dbReference type="NCBI Taxonomy" id="8319"/>
    <lineage>
        <taxon>Eukaryota</taxon>
        <taxon>Metazoa</taxon>
        <taxon>Chordata</taxon>
        <taxon>Craniata</taxon>
        <taxon>Vertebrata</taxon>
        <taxon>Euteleostomi</taxon>
        <taxon>Amphibia</taxon>
        <taxon>Batrachia</taxon>
        <taxon>Caudata</taxon>
        <taxon>Salamandroidea</taxon>
        <taxon>Salamandridae</taxon>
        <taxon>Pleurodelinae</taxon>
        <taxon>Pleurodeles</taxon>
    </lineage>
</organism>
<feature type="non-terminal residue" evidence="1">
    <location>
        <position position="1"/>
    </location>
</feature>
<dbReference type="EMBL" id="JANPWB010000009">
    <property type="protein sequence ID" value="KAJ1157748.1"/>
    <property type="molecule type" value="Genomic_DNA"/>
</dbReference>
<dbReference type="Proteomes" id="UP001066276">
    <property type="component" value="Chromosome 5"/>
</dbReference>
<proteinExistence type="predicted"/>
<keyword evidence="2" id="KW-1185">Reference proteome</keyword>
<feature type="non-terminal residue" evidence="1">
    <location>
        <position position="54"/>
    </location>
</feature>
<protein>
    <submittedName>
        <fullName evidence="1">Uncharacterized protein</fullName>
    </submittedName>
</protein>
<sequence length="54" mass="6136">FPSPVSCLFQLPVFQSCSCLFQPEPALCFHSCFGLFQPELVLYFPVLFLPLLQP</sequence>
<dbReference type="AlphaFoldDB" id="A0AAV7S0U3"/>
<comment type="caution">
    <text evidence="1">The sequence shown here is derived from an EMBL/GenBank/DDBJ whole genome shotgun (WGS) entry which is preliminary data.</text>
</comment>
<reference evidence="1" key="1">
    <citation type="journal article" date="2022" name="bioRxiv">
        <title>Sequencing and chromosome-scale assembly of the giantPleurodeles waltlgenome.</title>
        <authorList>
            <person name="Brown T."/>
            <person name="Elewa A."/>
            <person name="Iarovenko S."/>
            <person name="Subramanian E."/>
            <person name="Araus A.J."/>
            <person name="Petzold A."/>
            <person name="Susuki M."/>
            <person name="Suzuki K.-i.T."/>
            <person name="Hayashi T."/>
            <person name="Toyoda A."/>
            <person name="Oliveira C."/>
            <person name="Osipova E."/>
            <person name="Leigh N.D."/>
            <person name="Simon A."/>
            <person name="Yun M.H."/>
        </authorList>
    </citation>
    <scope>NUCLEOTIDE SEQUENCE</scope>
    <source>
        <strain evidence="1">20211129_DDA</strain>
        <tissue evidence="1">Liver</tissue>
    </source>
</reference>
<accession>A0AAV7S0U3</accession>
<name>A0AAV7S0U3_PLEWA</name>
<gene>
    <name evidence="1" type="ORF">NDU88_010448</name>
</gene>
<evidence type="ECO:0000313" key="1">
    <source>
        <dbReference type="EMBL" id="KAJ1157748.1"/>
    </source>
</evidence>